<keyword evidence="2" id="KW-1185">Reference proteome</keyword>
<sequence length="134" mass="15240">MGLVCVRGARFARGWRYSDAGFVWCVFSYVENFTFFCLFGYYVVVVFLCVWGFVFGRCLAASVPAGPIPLSTLSVRTTSAPRFLRFYGFVLFVLRFDKIVSLSRSYVILDEISLHVSFILRLFCASLSLYLTVS</sequence>
<comment type="caution">
    <text evidence="1">The sequence shown here is derived from an EMBL/GenBank/DDBJ whole genome shotgun (WGS) entry which is preliminary data.</text>
</comment>
<dbReference type="AlphaFoldDB" id="A0A9P5YTP2"/>
<name>A0A9P5YTP2_9AGAR</name>
<proteinExistence type="predicted"/>
<dbReference type="Proteomes" id="UP000807469">
    <property type="component" value="Unassembled WGS sequence"/>
</dbReference>
<dbReference type="EMBL" id="MU155355">
    <property type="protein sequence ID" value="KAF9474928.1"/>
    <property type="molecule type" value="Genomic_DNA"/>
</dbReference>
<protein>
    <submittedName>
        <fullName evidence="1">Uncharacterized protein</fullName>
    </submittedName>
</protein>
<evidence type="ECO:0000313" key="1">
    <source>
        <dbReference type="EMBL" id="KAF9474928.1"/>
    </source>
</evidence>
<reference evidence="1" key="1">
    <citation type="submission" date="2020-11" db="EMBL/GenBank/DDBJ databases">
        <authorList>
            <consortium name="DOE Joint Genome Institute"/>
            <person name="Ahrendt S."/>
            <person name="Riley R."/>
            <person name="Andreopoulos W."/>
            <person name="Labutti K."/>
            <person name="Pangilinan J."/>
            <person name="Ruiz-Duenas F.J."/>
            <person name="Barrasa J.M."/>
            <person name="Sanchez-Garcia M."/>
            <person name="Camarero S."/>
            <person name="Miyauchi S."/>
            <person name="Serrano A."/>
            <person name="Linde D."/>
            <person name="Babiker R."/>
            <person name="Drula E."/>
            <person name="Ayuso-Fernandez I."/>
            <person name="Pacheco R."/>
            <person name="Padilla G."/>
            <person name="Ferreira P."/>
            <person name="Barriuso J."/>
            <person name="Kellner H."/>
            <person name="Castanera R."/>
            <person name="Alfaro M."/>
            <person name="Ramirez L."/>
            <person name="Pisabarro A.G."/>
            <person name="Kuo A."/>
            <person name="Tritt A."/>
            <person name="Lipzen A."/>
            <person name="He G."/>
            <person name="Yan M."/>
            <person name="Ng V."/>
            <person name="Cullen D."/>
            <person name="Martin F."/>
            <person name="Rosso M.-N."/>
            <person name="Henrissat B."/>
            <person name="Hibbett D."/>
            <person name="Martinez A.T."/>
            <person name="Grigoriev I.V."/>
        </authorList>
    </citation>
    <scope>NUCLEOTIDE SEQUENCE</scope>
    <source>
        <strain evidence="1">CIRM-BRFM 674</strain>
    </source>
</reference>
<evidence type="ECO:0000313" key="2">
    <source>
        <dbReference type="Proteomes" id="UP000807469"/>
    </source>
</evidence>
<accession>A0A9P5YTP2</accession>
<gene>
    <name evidence="1" type="ORF">BDN70DRAFT_884316</name>
</gene>
<organism evidence="1 2">
    <name type="scientific">Pholiota conissans</name>
    <dbReference type="NCBI Taxonomy" id="109636"/>
    <lineage>
        <taxon>Eukaryota</taxon>
        <taxon>Fungi</taxon>
        <taxon>Dikarya</taxon>
        <taxon>Basidiomycota</taxon>
        <taxon>Agaricomycotina</taxon>
        <taxon>Agaricomycetes</taxon>
        <taxon>Agaricomycetidae</taxon>
        <taxon>Agaricales</taxon>
        <taxon>Agaricineae</taxon>
        <taxon>Strophariaceae</taxon>
        <taxon>Pholiota</taxon>
    </lineage>
</organism>